<feature type="non-terminal residue" evidence="3">
    <location>
        <position position="1"/>
    </location>
</feature>
<organism evidence="3 4">
    <name type="scientific">Macrostomum lignano</name>
    <dbReference type="NCBI Taxonomy" id="282301"/>
    <lineage>
        <taxon>Eukaryota</taxon>
        <taxon>Metazoa</taxon>
        <taxon>Spiralia</taxon>
        <taxon>Lophotrochozoa</taxon>
        <taxon>Platyhelminthes</taxon>
        <taxon>Rhabditophora</taxon>
        <taxon>Macrostomorpha</taxon>
        <taxon>Macrostomida</taxon>
        <taxon>Macrostomidae</taxon>
        <taxon>Macrostomum</taxon>
    </lineage>
</organism>
<protein>
    <recommendedName>
        <fullName evidence="5">BEACH-type PH domain-containing protein</fullName>
    </recommendedName>
</protein>
<dbReference type="GO" id="GO:0008104">
    <property type="term" value="P:intracellular protein localization"/>
    <property type="evidence" value="ECO:0007669"/>
    <property type="project" value="TreeGrafter"/>
</dbReference>
<dbReference type="Pfam" id="PF14844">
    <property type="entry name" value="PH_BEACH"/>
    <property type="match status" value="1"/>
</dbReference>
<dbReference type="OrthoDB" id="26681at2759"/>
<gene>
    <name evidence="3" type="ORF">BOX15_Mlig026710g2</name>
</gene>
<evidence type="ECO:0008006" key="5">
    <source>
        <dbReference type="Google" id="ProtNLM"/>
    </source>
</evidence>
<dbReference type="SUPFAM" id="SSF50729">
    <property type="entry name" value="PH domain-like"/>
    <property type="match status" value="1"/>
</dbReference>
<dbReference type="STRING" id="282301.A0A267DJX7"/>
<keyword evidence="4" id="KW-1185">Reference proteome</keyword>
<dbReference type="PANTHER" id="PTHR13743:SF112">
    <property type="entry name" value="BEACH DOMAIN-CONTAINING PROTEIN"/>
    <property type="match status" value="1"/>
</dbReference>
<dbReference type="Pfam" id="PF16057">
    <property type="entry name" value="DUF4800"/>
    <property type="match status" value="1"/>
</dbReference>
<reference evidence="3 4" key="1">
    <citation type="submission" date="2017-06" db="EMBL/GenBank/DDBJ databases">
        <title>A platform for efficient transgenesis in Macrostomum lignano, a flatworm model organism for stem cell research.</title>
        <authorList>
            <person name="Berezikov E."/>
        </authorList>
    </citation>
    <scope>NUCLEOTIDE SEQUENCE [LARGE SCALE GENOMIC DNA]</scope>
    <source>
        <strain evidence="3">DV1</strain>
        <tissue evidence="3">Whole organism</tissue>
    </source>
</reference>
<dbReference type="GO" id="GO:0019901">
    <property type="term" value="F:protein kinase binding"/>
    <property type="evidence" value="ECO:0007669"/>
    <property type="project" value="TreeGrafter"/>
</dbReference>
<dbReference type="Gene3D" id="1.10.1540.10">
    <property type="entry name" value="BEACH domain"/>
    <property type="match status" value="1"/>
</dbReference>
<dbReference type="PROSITE" id="PS50197">
    <property type="entry name" value="BEACH"/>
    <property type="match status" value="1"/>
</dbReference>
<feature type="domain" description="BEACH" evidence="1">
    <location>
        <begin position="560"/>
        <end position="628"/>
    </location>
</feature>
<dbReference type="InterPro" id="IPR011993">
    <property type="entry name" value="PH-like_dom_sf"/>
</dbReference>
<accession>A0A267DJX7</accession>
<dbReference type="InterPro" id="IPR036372">
    <property type="entry name" value="BEACH_dom_sf"/>
</dbReference>
<evidence type="ECO:0000259" key="1">
    <source>
        <dbReference type="PROSITE" id="PS50197"/>
    </source>
</evidence>
<evidence type="ECO:0000313" key="4">
    <source>
        <dbReference type="Proteomes" id="UP000215902"/>
    </source>
</evidence>
<comment type="caution">
    <text evidence="3">The sequence shown here is derived from an EMBL/GenBank/DDBJ whole genome shotgun (WGS) entry which is preliminary data.</text>
</comment>
<dbReference type="Pfam" id="PF02138">
    <property type="entry name" value="Beach"/>
    <property type="match status" value="1"/>
</dbReference>
<evidence type="ECO:0000259" key="2">
    <source>
        <dbReference type="PROSITE" id="PS51783"/>
    </source>
</evidence>
<evidence type="ECO:0000313" key="3">
    <source>
        <dbReference type="EMBL" id="PAA48852.1"/>
    </source>
</evidence>
<dbReference type="Gene3D" id="2.30.29.30">
    <property type="entry name" value="Pleckstrin-homology domain (PH domain)/Phosphotyrosine-binding domain (PTB)"/>
    <property type="match status" value="1"/>
</dbReference>
<name>A0A267DJX7_9PLAT</name>
<dbReference type="InterPro" id="IPR023362">
    <property type="entry name" value="PH-BEACH_dom"/>
</dbReference>
<dbReference type="Proteomes" id="UP000215902">
    <property type="component" value="Unassembled WGS sequence"/>
</dbReference>
<dbReference type="GO" id="GO:0005829">
    <property type="term" value="C:cytosol"/>
    <property type="evidence" value="ECO:0007669"/>
    <property type="project" value="TreeGrafter"/>
</dbReference>
<sequence length="628" mass="68910">LAQKTLRILQLVHETVAAGSGGGAGSKTAAASLSASSAASSTDGWVGDADSAAGSSQACSQDLIDACMMLLNSLHVWEDAEIAEANSLAAIGLNLLLDWAKSPNQSVCAAACSNLHQVITLRHDNPDELCFVMERLLEDLFATDFHYGHKIPVLKSALVLSSSLLQLNKNLPSLASQLDEFSVKFRTHFYNTPEWSGFITGLVKTSAEVFQQNHLDQAVISVSLVAAQADQAKSESVHKRNRQVRGPAKLLFDREVTSPVRRLVQEERRRLRASEAALRNQDLAAMRQWRSAAQFLMSERGPWPDPSEAGAPRHWRLSPRENFMRMRPVQEPNYAFDRHAEASRLRDNCDHRPAAAPSEANEDALIAAEGEDAAAALQLGRRSKFDLSQLGEDQIGDEEWHLLNEVLTADAAADAAAIAAAAASASSASSSSGEFRRISDVPCTLVTLVQVCRGTVDVSPQHLYFHELAGGASPGAKGGFPTAAAVAIKDEGSPATQELKIRLGSLREIHLRRYNLRRTAVEIFLADRTSYFLNFDDTKTRDKVFANIVRDLKTSVRFDKTPAALLKKSKLTERWRRREISNFHYLMELNTIAGRTYNDIAQYPCSPGCWPTTPRPTWTCPKLRLSAT</sequence>
<dbReference type="CDD" id="cd01201">
    <property type="entry name" value="PH_BEACH"/>
    <property type="match status" value="1"/>
</dbReference>
<proteinExistence type="predicted"/>
<dbReference type="AlphaFoldDB" id="A0A267DJX7"/>
<dbReference type="EMBL" id="NIVC01004037">
    <property type="protein sequence ID" value="PAA48852.1"/>
    <property type="molecule type" value="Genomic_DNA"/>
</dbReference>
<feature type="domain" description="BEACH-type PH" evidence="2">
    <location>
        <begin position="432"/>
        <end position="549"/>
    </location>
</feature>
<dbReference type="InterPro" id="IPR000409">
    <property type="entry name" value="BEACH_dom"/>
</dbReference>
<dbReference type="GO" id="GO:0016020">
    <property type="term" value="C:membrane"/>
    <property type="evidence" value="ECO:0007669"/>
    <property type="project" value="TreeGrafter"/>
</dbReference>
<dbReference type="PROSITE" id="PS51783">
    <property type="entry name" value="PH_BEACH"/>
    <property type="match status" value="1"/>
</dbReference>
<dbReference type="PANTHER" id="PTHR13743">
    <property type="entry name" value="BEIGE/BEACH-RELATED"/>
    <property type="match status" value="1"/>
</dbReference>
<dbReference type="InterPro" id="IPR050865">
    <property type="entry name" value="BEACH_Domain"/>
</dbReference>
<dbReference type="SUPFAM" id="SSF81837">
    <property type="entry name" value="BEACH domain"/>
    <property type="match status" value="1"/>
</dbReference>